<comment type="subcellular location">
    <subcellularLocation>
        <location evidence="1">Nucleus</location>
    </subcellularLocation>
</comment>
<organism evidence="6 7">
    <name type="scientific">Ophiocordyceps polyrhachis-furcata BCC 54312</name>
    <dbReference type="NCBI Taxonomy" id="1330021"/>
    <lineage>
        <taxon>Eukaryota</taxon>
        <taxon>Fungi</taxon>
        <taxon>Dikarya</taxon>
        <taxon>Ascomycota</taxon>
        <taxon>Pezizomycotina</taxon>
        <taxon>Sordariomycetes</taxon>
        <taxon>Hypocreomycetidae</taxon>
        <taxon>Hypocreales</taxon>
        <taxon>Ophiocordycipitaceae</taxon>
        <taxon>Ophiocordyceps</taxon>
    </lineage>
</organism>
<dbReference type="GO" id="GO:0005634">
    <property type="term" value="C:nucleus"/>
    <property type="evidence" value="ECO:0007669"/>
    <property type="project" value="UniProtKB-SubCell"/>
</dbReference>
<accession>A0A367L7K8</accession>
<protein>
    <submittedName>
        <fullName evidence="6">Uncharacterized protein</fullName>
    </submittedName>
</protein>
<feature type="compositionally biased region" description="Basic and acidic residues" evidence="5">
    <location>
        <begin position="184"/>
        <end position="196"/>
    </location>
</feature>
<proteinExistence type="inferred from homology"/>
<dbReference type="OrthoDB" id="2019504at2759"/>
<dbReference type="Pfam" id="PF05997">
    <property type="entry name" value="Nop52"/>
    <property type="match status" value="1"/>
</dbReference>
<feature type="region of interest" description="Disordered" evidence="5">
    <location>
        <begin position="184"/>
        <end position="209"/>
    </location>
</feature>
<dbReference type="PANTHER" id="PTHR13026">
    <property type="entry name" value="NNP-1 PROTEIN NOVEL NUCLEAR PROTEIN 1 NOP52"/>
    <property type="match status" value="1"/>
</dbReference>
<evidence type="ECO:0000256" key="3">
    <source>
        <dbReference type="ARBA" id="ARBA00022552"/>
    </source>
</evidence>
<keyword evidence="4" id="KW-0539">Nucleus</keyword>
<dbReference type="InterPro" id="IPR010301">
    <property type="entry name" value="RRP1"/>
</dbReference>
<evidence type="ECO:0000256" key="1">
    <source>
        <dbReference type="ARBA" id="ARBA00004123"/>
    </source>
</evidence>
<evidence type="ECO:0000256" key="5">
    <source>
        <dbReference type="SAM" id="MobiDB-lite"/>
    </source>
</evidence>
<dbReference type="PANTHER" id="PTHR13026:SF0">
    <property type="entry name" value="RIBOSOMAL RNA PROCESSING 1B"/>
    <property type="match status" value="1"/>
</dbReference>
<keyword evidence="3" id="KW-0698">rRNA processing</keyword>
<reference evidence="6 7" key="1">
    <citation type="journal article" date="2015" name="BMC Genomics">
        <title>Insights from the genome of Ophiocordyceps polyrhachis-furcata to pathogenicity and host specificity in insect fungi.</title>
        <authorList>
            <person name="Wichadakul D."/>
            <person name="Kobmoo N."/>
            <person name="Ingsriswang S."/>
            <person name="Tangphatsornruang S."/>
            <person name="Chantasingh D."/>
            <person name="Luangsa-ard J.J."/>
            <person name="Eurwilaichitr L."/>
        </authorList>
    </citation>
    <scope>NUCLEOTIDE SEQUENCE [LARGE SCALE GENOMIC DNA]</scope>
    <source>
        <strain evidence="6 7">BCC 54312</strain>
    </source>
</reference>
<evidence type="ECO:0000313" key="6">
    <source>
        <dbReference type="EMBL" id="RCI10222.1"/>
    </source>
</evidence>
<evidence type="ECO:0000256" key="2">
    <source>
        <dbReference type="ARBA" id="ARBA00006374"/>
    </source>
</evidence>
<dbReference type="Proteomes" id="UP000253664">
    <property type="component" value="Unassembled WGS sequence"/>
</dbReference>
<dbReference type="AlphaFoldDB" id="A0A367L7K8"/>
<evidence type="ECO:0000256" key="4">
    <source>
        <dbReference type="ARBA" id="ARBA00023242"/>
    </source>
</evidence>
<gene>
    <name evidence="6" type="ORF">L249_8723</name>
</gene>
<dbReference type="GO" id="GO:0006364">
    <property type="term" value="P:rRNA processing"/>
    <property type="evidence" value="ECO:0007669"/>
    <property type="project" value="UniProtKB-KW"/>
</dbReference>
<comment type="similarity">
    <text evidence="2">Belongs to the RRP1 family.</text>
</comment>
<dbReference type="STRING" id="1330021.A0A367L7K8"/>
<evidence type="ECO:0000313" key="7">
    <source>
        <dbReference type="Proteomes" id="UP000253664"/>
    </source>
</evidence>
<keyword evidence="7" id="KW-1185">Reference proteome</keyword>
<comment type="caution">
    <text evidence="6">The sequence shown here is derived from an EMBL/GenBank/DDBJ whole genome shotgun (WGS) entry which is preliminary data.</text>
</comment>
<dbReference type="GO" id="GO:0030688">
    <property type="term" value="C:preribosome, small subunit precursor"/>
    <property type="evidence" value="ECO:0007669"/>
    <property type="project" value="InterPro"/>
</dbReference>
<dbReference type="EMBL" id="LKCN02000013">
    <property type="protein sequence ID" value="RCI10222.1"/>
    <property type="molecule type" value="Genomic_DNA"/>
</dbReference>
<name>A0A367L7K8_9HYPO</name>
<sequence length="209" mass="24017">MAETPPSSLPLPFIKNLASSRLFYALWMSDGAKAQQQLAHRLSLIEAPSRREWYGCFWKVLSREWAGIDALRLNKFLLLARLVLRAQIGWIRSTHWGREPSSVLMEMFYREMTSADFALGLKLHILDVLVDELVREGAFEKEEDDKFDRNRTLCFLNHLNKAVLDLVKAPEKSVRARAADVLDDPRADWPSDKESLSEAEAPDWLGFND</sequence>